<dbReference type="Gramene" id="KMT13069">
    <property type="protein sequence ID" value="KMT13069"/>
    <property type="gene ID" value="BVRB_4g087080"/>
</dbReference>
<sequence length="45" mass="5036">MILPCNLTSELDILLSHHSKDASKRKDFNLLLYQYPSLDTGDDGG</sequence>
<gene>
    <name evidence="1" type="ORF">BVRB_4g087080</name>
</gene>
<evidence type="ECO:0000313" key="1">
    <source>
        <dbReference type="EMBL" id="KMT13069.1"/>
    </source>
</evidence>
<reference evidence="1 2" key="1">
    <citation type="journal article" date="2014" name="Nature">
        <title>The genome of the recently domesticated crop plant sugar beet (Beta vulgaris).</title>
        <authorList>
            <person name="Dohm J.C."/>
            <person name="Minoche A.E."/>
            <person name="Holtgrawe D."/>
            <person name="Capella-Gutierrez S."/>
            <person name="Zakrzewski F."/>
            <person name="Tafer H."/>
            <person name="Rupp O."/>
            <person name="Sorensen T.R."/>
            <person name="Stracke R."/>
            <person name="Reinhardt R."/>
            <person name="Goesmann A."/>
            <person name="Kraft T."/>
            <person name="Schulz B."/>
            <person name="Stadler P.F."/>
            <person name="Schmidt T."/>
            <person name="Gabaldon T."/>
            <person name="Lehrach H."/>
            <person name="Weisshaar B."/>
            <person name="Himmelbauer H."/>
        </authorList>
    </citation>
    <scope>NUCLEOTIDE SEQUENCE [LARGE SCALE GENOMIC DNA]</scope>
    <source>
        <tissue evidence="1">Taproot</tissue>
    </source>
</reference>
<dbReference type="ExpressionAtlas" id="A0A0J8CM28">
    <property type="expression patterns" value="differential"/>
</dbReference>
<organism evidence="1 2">
    <name type="scientific">Beta vulgaris subsp. vulgaris</name>
    <name type="common">Beet</name>
    <dbReference type="NCBI Taxonomy" id="3555"/>
    <lineage>
        <taxon>Eukaryota</taxon>
        <taxon>Viridiplantae</taxon>
        <taxon>Streptophyta</taxon>
        <taxon>Embryophyta</taxon>
        <taxon>Tracheophyta</taxon>
        <taxon>Spermatophyta</taxon>
        <taxon>Magnoliopsida</taxon>
        <taxon>eudicotyledons</taxon>
        <taxon>Gunneridae</taxon>
        <taxon>Pentapetalae</taxon>
        <taxon>Caryophyllales</taxon>
        <taxon>Chenopodiaceae</taxon>
        <taxon>Betoideae</taxon>
        <taxon>Beta</taxon>
    </lineage>
</organism>
<dbReference type="Proteomes" id="UP000035740">
    <property type="component" value="Chromosome 4"/>
</dbReference>
<accession>A0A0J8CM28</accession>
<proteinExistence type="predicted"/>
<dbReference type="AlphaFoldDB" id="A0A0J8CM28"/>
<dbReference type="EMBL" id="KQ090081">
    <property type="protein sequence ID" value="KMT13069.1"/>
    <property type="molecule type" value="Genomic_DNA"/>
</dbReference>
<evidence type="ECO:0000313" key="2">
    <source>
        <dbReference type="Proteomes" id="UP000035740"/>
    </source>
</evidence>
<protein>
    <submittedName>
        <fullName evidence="1">Uncharacterized protein</fullName>
    </submittedName>
</protein>
<keyword evidence="2" id="KW-1185">Reference proteome</keyword>
<name>A0A0J8CM28_BETVV</name>